<dbReference type="AlphaFoldDB" id="A0A1H7WS31"/>
<reference evidence="2" key="1">
    <citation type="submission" date="2016-10" db="EMBL/GenBank/DDBJ databases">
        <authorList>
            <person name="Varghese N."/>
            <person name="Submissions S."/>
        </authorList>
    </citation>
    <scope>NUCLEOTIDE SEQUENCE [LARGE SCALE GENOMIC DNA]</scope>
    <source>
        <strain evidence="2">DSM 17044</strain>
    </source>
</reference>
<organism evidence="1 2">
    <name type="scientific">Stigmatella aurantiaca</name>
    <dbReference type="NCBI Taxonomy" id="41"/>
    <lineage>
        <taxon>Bacteria</taxon>
        <taxon>Pseudomonadati</taxon>
        <taxon>Myxococcota</taxon>
        <taxon>Myxococcia</taxon>
        <taxon>Myxococcales</taxon>
        <taxon>Cystobacterineae</taxon>
        <taxon>Archangiaceae</taxon>
        <taxon>Stigmatella</taxon>
    </lineage>
</organism>
<accession>A0A1H7WS31</accession>
<sequence length="241" mass="25771">MSRKTVLVGLAGGLLPIPLILLMAGALRPTSPETAPGGRRISPVLDTEMRTKLSTYRRSCGPGRPCEAPLGCVWDTRIFTQYCTDSQCLTDLQCPQGQVCRPVATEGEGPLVRFCVPIGRRQEGERCLALAKNLEAACAAGLLCGGKEGWCARPCQSGATDACPVGFFCAETALEPVCLPSCERQGCPAGQHCIRYEESASACAEVQGDNCQSTPCPEGLRCQVEYERARPGQVRMNCVAR</sequence>
<gene>
    <name evidence="1" type="ORF">SAMN05444354_113159</name>
</gene>
<protein>
    <submittedName>
        <fullName evidence="1">Uncharacterized protein</fullName>
    </submittedName>
</protein>
<evidence type="ECO:0000313" key="1">
    <source>
        <dbReference type="EMBL" id="SEM24293.1"/>
    </source>
</evidence>
<proteinExistence type="predicted"/>
<name>A0A1H7WS31_STIAU</name>
<dbReference type="Proteomes" id="UP000182719">
    <property type="component" value="Unassembled WGS sequence"/>
</dbReference>
<evidence type="ECO:0000313" key="2">
    <source>
        <dbReference type="Proteomes" id="UP000182719"/>
    </source>
</evidence>
<dbReference type="EMBL" id="FOAP01000013">
    <property type="protein sequence ID" value="SEM24293.1"/>
    <property type="molecule type" value="Genomic_DNA"/>
</dbReference>
<keyword evidence="2" id="KW-1185">Reference proteome</keyword>